<feature type="transmembrane region" description="Helical" evidence="11">
    <location>
        <begin position="263"/>
        <end position="286"/>
    </location>
</feature>
<proteinExistence type="inferred from homology"/>
<dbReference type="PROSITE" id="PS50262">
    <property type="entry name" value="G_PROTEIN_RECEP_F1_2"/>
    <property type="match status" value="1"/>
</dbReference>
<dbReference type="InterPro" id="IPR017452">
    <property type="entry name" value="GPCR_Rhodpsn_7TM"/>
</dbReference>
<dbReference type="PROSITE" id="PS00237">
    <property type="entry name" value="G_PROTEIN_RECEP_F1_1"/>
    <property type="match status" value="1"/>
</dbReference>
<dbReference type="Gene3D" id="1.20.1070.10">
    <property type="entry name" value="Rhodopsin 7-helix transmembrane proteins"/>
    <property type="match status" value="1"/>
</dbReference>
<organism evidence="13 14">
    <name type="scientific">Geotrypetes seraphini</name>
    <name type="common">Gaboon caecilian</name>
    <name type="synonym">Caecilia seraphini</name>
    <dbReference type="NCBI Taxonomy" id="260995"/>
    <lineage>
        <taxon>Eukaryota</taxon>
        <taxon>Metazoa</taxon>
        <taxon>Chordata</taxon>
        <taxon>Craniata</taxon>
        <taxon>Vertebrata</taxon>
        <taxon>Euteleostomi</taxon>
        <taxon>Amphibia</taxon>
        <taxon>Gymnophiona</taxon>
        <taxon>Geotrypetes</taxon>
    </lineage>
</organism>
<dbReference type="RefSeq" id="XP_033813968.1">
    <property type="nucleotide sequence ID" value="XM_033958077.1"/>
</dbReference>
<dbReference type="GO" id="GO:0005886">
    <property type="term" value="C:plasma membrane"/>
    <property type="evidence" value="ECO:0007669"/>
    <property type="project" value="UniProtKB-SubCell"/>
</dbReference>
<dbReference type="InParanoid" id="A0A6P8SAZ2"/>
<evidence type="ECO:0000256" key="8">
    <source>
        <dbReference type="ARBA" id="ARBA00023180"/>
    </source>
</evidence>
<gene>
    <name evidence="14" type="primary">LOC117366577</name>
</gene>
<evidence type="ECO:0000256" key="2">
    <source>
        <dbReference type="ARBA" id="ARBA00022475"/>
    </source>
</evidence>
<dbReference type="GeneID" id="117366577"/>
<comment type="similarity">
    <text evidence="10">Belongs to the G-protein coupled receptor 1 family.</text>
</comment>
<dbReference type="KEGG" id="gsh:117366577"/>
<dbReference type="SUPFAM" id="SSF81321">
    <property type="entry name" value="Family A G protein-coupled receptor-like"/>
    <property type="match status" value="1"/>
</dbReference>
<reference evidence="14" key="1">
    <citation type="submission" date="2025-08" db="UniProtKB">
        <authorList>
            <consortium name="RefSeq"/>
        </authorList>
    </citation>
    <scope>IDENTIFICATION</scope>
</reference>
<keyword evidence="4 11" id="KW-1133">Transmembrane helix</keyword>
<name>A0A6P8SAZ2_GEOSA</name>
<keyword evidence="8" id="KW-0325">Glycoprotein</keyword>
<dbReference type="AlphaFoldDB" id="A0A6P8SAZ2"/>
<keyword evidence="5 10" id="KW-0297">G-protein coupled receptor</keyword>
<dbReference type="GO" id="GO:0035025">
    <property type="term" value="P:positive regulation of Rho protein signal transduction"/>
    <property type="evidence" value="ECO:0007669"/>
    <property type="project" value="TreeGrafter"/>
</dbReference>
<evidence type="ECO:0000256" key="9">
    <source>
        <dbReference type="ARBA" id="ARBA00023224"/>
    </source>
</evidence>
<evidence type="ECO:0000259" key="12">
    <source>
        <dbReference type="PROSITE" id="PS50262"/>
    </source>
</evidence>
<keyword evidence="6 11" id="KW-0472">Membrane</keyword>
<keyword evidence="7 10" id="KW-0675">Receptor</keyword>
<dbReference type="PANTHER" id="PTHR24232:SF56">
    <property type="entry name" value="G-PROTEIN COUPLED RECEPTOR 55"/>
    <property type="match status" value="1"/>
</dbReference>
<dbReference type="PANTHER" id="PTHR24232">
    <property type="entry name" value="G-PROTEIN COUPLED RECEPTOR"/>
    <property type="match status" value="1"/>
</dbReference>
<feature type="transmembrane region" description="Helical" evidence="11">
    <location>
        <begin position="54"/>
        <end position="74"/>
    </location>
</feature>
<feature type="transmembrane region" description="Helical" evidence="11">
    <location>
        <begin position="94"/>
        <end position="111"/>
    </location>
</feature>
<evidence type="ECO:0000313" key="13">
    <source>
        <dbReference type="Proteomes" id="UP000515159"/>
    </source>
</evidence>
<evidence type="ECO:0000256" key="7">
    <source>
        <dbReference type="ARBA" id="ARBA00023170"/>
    </source>
</evidence>
<accession>A0A6P8SAZ2</accession>
<keyword evidence="13" id="KW-1185">Reference proteome</keyword>
<keyword evidence="3 10" id="KW-0812">Transmembrane</keyword>
<evidence type="ECO:0000256" key="4">
    <source>
        <dbReference type="ARBA" id="ARBA00022989"/>
    </source>
</evidence>
<keyword evidence="9 10" id="KW-0807">Transducer</keyword>
<dbReference type="PRINTS" id="PR00237">
    <property type="entry name" value="GPCRRHODOPSN"/>
</dbReference>
<dbReference type="CDD" id="cd15165">
    <property type="entry name" value="7tmA_GPR55-like"/>
    <property type="match status" value="1"/>
</dbReference>
<evidence type="ECO:0000256" key="1">
    <source>
        <dbReference type="ARBA" id="ARBA00004651"/>
    </source>
</evidence>
<feature type="transmembrane region" description="Helical" evidence="11">
    <location>
        <begin position="18"/>
        <end position="42"/>
    </location>
</feature>
<dbReference type="Proteomes" id="UP000515159">
    <property type="component" value="Chromosome 9"/>
</dbReference>
<dbReference type="FunFam" id="1.20.1070.10:FF:000142">
    <property type="entry name" value="G protein-coupled receptor 55"/>
    <property type="match status" value="1"/>
</dbReference>
<feature type="domain" description="G-protein coupled receptors family 1 profile" evidence="12">
    <location>
        <begin position="34"/>
        <end position="283"/>
    </location>
</feature>
<evidence type="ECO:0000256" key="3">
    <source>
        <dbReference type="ARBA" id="ARBA00022692"/>
    </source>
</evidence>
<evidence type="ECO:0000313" key="14">
    <source>
        <dbReference type="RefSeq" id="XP_033813968.1"/>
    </source>
</evidence>
<feature type="transmembrane region" description="Helical" evidence="11">
    <location>
        <begin position="176"/>
        <end position="200"/>
    </location>
</feature>
<evidence type="ECO:0000256" key="10">
    <source>
        <dbReference type="RuleBase" id="RU000688"/>
    </source>
</evidence>
<dbReference type="GO" id="GO:0007200">
    <property type="term" value="P:phospholipase C-activating G protein-coupled receptor signaling pathway"/>
    <property type="evidence" value="ECO:0007669"/>
    <property type="project" value="TreeGrafter"/>
</dbReference>
<feature type="transmembrane region" description="Helical" evidence="11">
    <location>
        <begin position="132"/>
        <end position="151"/>
    </location>
</feature>
<protein>
    <submittedName>
        <fullName evidence="14">G-protein coupled receptor 55-like</fullName>
    </submittedName>
</protein>
<dbReference type="GO" id="GO:0004949">
    <property type="term" value="F:cannabinoid receptor activity"/>
    <property type="evidence" value="ECO:0007669"/>
    <property type="project" value="TreeGrafter"/>
</dbReference>
<keyword evidence="2" id="KW-1003">Cell membrane</keyword>
<evidence type="ECO:0000256" key="11">
    <source>
        <dbReference type="SAM" id="Phobius"/>
    </source>
</evidence>
<evidence type="ECO:0000256" key="6">
    <source>
        <dbReference type="ARBA" id="ARBA00023136"/>
    </source>
</evidence>
<dbReference type="InterPro" id="IPR000276">
    <property type="entry name" value="GPCR_Rhodpsn"/>
</dbReference>
<feature type="transmembrane region" description="Helical" evidence="11">
    <location>
        <begin position="220"/>
        <end position="243"/>
    </location>
</feature>
<sequence length="312" mass="35775">MNASNSCSFRDVDNLMKYFHLVIYIPTFICGLILNVLALWVFCYSLRKWTESSIYMMNLAVADLLLLLSFPFKIHFSTSDHQGPKLLCAFMESIYFVNMYGSIFIITCISLDRYVVIKHPFKARLLRSPKKALLTCCCIWMVVWLGSIPIYDFHGTNDQTIRCFHNISDKSWNAPIIFSLEIFGFLIPLAIVAYCSIQIIKTLVHHRKVEQETTDYTECIFIITANFVSFVICFTPSHLGIFLQFLVRQHAISDCSMMQNISLFIQMTMCLANINCCLDAICYYFAAKEFRVGTDRGLILKKTTSVVNSSTG</sequence>
<dbReference type="FunCoup" id="A0A6P8SAZ2">
    <property type="interactions" value="593"/>
</dbReference>
<dbReference type="Pfam" id="PF00001">
    <property type="entry name" value="7tm_1"/>
    <property type="match status" value="1"/>
</dbReference>
<comment type="subcellular location">
    <subcellularLocation>
        <location evidence="1">Cell membrane</location>
        <topology evidence="1">Multi-pass membrane protein</topology>
    </subcellularLocation>
</comment>
<dbReference type="OrthoDB" id="9447539at2759"/>
<evidence type="ECO:0000256" key="5">
    <source>
        <dbReference type="ARBA" id="ARBA00023040"/>
    </source>
</evidence>